<evidence type="ECO:0008006" key="4">
    <source>
        <dbReference type="Google" id="ProtNLM"/>
    </source>
</evidence>
<evidence type="ECO:0000313" key="2">
    <source>
        <dbReference type="EMBL" id="SIS42202.1"/>
    </source>
</evidence>
<organism evidence="2 3">
    <name type="scientific">Insolitispirillum peregrinum</name>
    <dbReference type="NCBI Taxonomy" id="80876"/>
    <lineage>
        <taxon>Bacteria</taxon>
        <taxon>Pseudomonadati</taxon>
        <taxon>Pseudomonadota</taxon>
        <taxon>Alphaproteobacteria</taxon>
        <taxon>Rhodospirillales</taxon>
        <taxon>Novispirillaceae</taxon>
        <taxon>Insolitispirillum</taxon>
    </lineage>
</organism>
<accession>A0A1N7IYL0</accession>
<dbReference type="InterPro" id="IPR010421">
    <property type="entry name" value="TrcR"/>
</dbReference>
<evidence type="ECO:0000256" key="1">
    <source>
        <dbReference type="SAM" id="MobiDB-lite"/>
    </source>
</evidence>
<dbReference type="AlphaFoldDB" id="A0A1N7IYL0"/>
<sequence length="218" mass="23945">MALPLMPKATAVWLVENTALSFEQIAEFCGMHELEVQAIADGEVAAGIVGQDPLANGQLTRAEIERCEKNENAKLKLSISDIPRPQQRAKGARYTPVSKRHDRPDAIAWLLKHHPELSDAQLSKLIGTTKPTIGSVRDKSHWNATNIKPRNPVTLGLCTEADLEKEIALAPRRPGVVQPVVDYGSDVEEEEEPRQEPLVPSFLADAMTRRPHGGGDRS</sequence>
<gene>
    <name evidence="2" type="ORF">SAMN05421779_101774</name>
</gene>
<dbReference type="OrthoDB" id="9789843at2"/>
<proteinExistence type="predicted"/>
<evidence type="ECO:0000313" key="3">
    <source>
        <dbReference type="Proteomes" id="UP000185678"/>
    </source>
</evidence>
<dbReference type="Proteomes" id="UP000185678">
    <property type="component" value="Unassembled WGS sequence"/>
</dbReference>
<dbReference type="Pfam" id="PF06242">
    <property type="entry name" value="TrcR"/>
    <property type="match status" value="1"/>
</dbReference>
<name>A0A1N7IYL0_9PROT</name>
<reference evidence="2 3" key="1">
    <citation type="submission" date="2017-01" db="EMBL/GenBank/DDBJ databases">
        <authorList>
            <person name="Mah S.A."/>
            <person name="Swanson W.J."/>
            <person name="Moy G.W."/>
            <person name="Vacquier V.D."/>
        </authorList>
    </citation>
    <scope>NUCLEOTIDE SEQUENCE [LARGE SCALE GENOMIC DNA]</scope>
    <source>
        <strain evidence="2 3">DSM 11589</strain>
    </source>
</reference>
<dbReference type="STRING" id="80876.SAMN05421779_101774"/>
<dbReference type="EMBL" id="FTOA01000001">
    <property type="protein sequence ID" value="SIS42202.1"/>
    <property type="molecule type" value="Genomic_DNA"/>
</dbReference>
<protein>
    <recommendedName>
        <fullName evidence="4">Cytoplasmic protein</fullName>
    </recommendedName>
</protein>
<keyword evidence="3" id="KW-1185">Reference proteome</keyword>
<feature type="region of interest" description="Disordered" evidence="1">
    <location>
        <begin position="185"/>
        <end position="218"/>
    </location>
</feature>
<dbReference type="RefSeq" id="WP_076398816.1">
    <property type="nucleotide sequence ID" value="NZ_FTOA01000001.1"/>
</dbReference>